<reference evidence="2" key="1">
    <citation type="submission" date="2016-10" db="EMBL/GenBank/DDBJ databases">
        <authorList>
            <person name="Varghese N."/>
            <person name="Submissions S."/>
        </authorList>
    </citation>
    <scope>NUCLEOTIDE SEQUENCE [LARGE SCALE GENOMIC DNA]</scope>
    <source>
        <strain evidence="2">ATCC 25963</strain>
    </source>
</reference>
<dbReference type="AlphaFoldDB" id="A0A1I1YPT8"/>
<evidence type="ECO:0000313" key="2">
    <source>
        <dbReference type="Proteomes" id="UP000199400"/>
    </source>
</evidence>
<accession>A0A1I1YPT8</accession>
<proteinExistence type="predicted"/>
<dbReference type="RefSeq" id="WP_096328382.1">
    <property type="nucleotide sequence ID" value="NZ_FOMX01000010.1"/>
</dbReference>
<organism evidence="1 2">
    <name type="scientific">Nannocystis exedens</name>
    <dbReference type="NCBI Taxonomy" id="54"/>
    <lineage>
        <taxon>Bacteria</taxon>
        <taxon>Pseudomonadati</taxon>
        <taxon>Myxococcota</taxon>
        <taxon>Polyangia</taxon>
        <taxon>Nannocystales</taxon>
        <taxon>Nannocystaceae</taxon>
        <taxon>Nannocystis</taxon>
    </lineage>
</organism>
<dbReference type="OrthoDB" id="5520681at2"/>
<name>A0A1I1YPT8_9BACT</name>
<keyword evidence="2" id="KW-1185">Reference proteome</keyword>
<dbReference type="Proteomes" id="UP000199400">
    <property type="component" value="Unassembled WGS sequence"/>
</dbReference>
<dbReference type="EMBL" id="FOMX01000010">
    <property type="protein sequence ID" value="SFE21459.1"/>
    <property type="molecule type" value="Genomic_DNA"/>
</dbReference>
<evidence type="ECO:0000313" key="1">
    <source>
        <dbReference type="EMBL" id="SFE21459.1"/>
    </source>
</evidence>
<protein>
    <submittedName>
        <fullName evidence="1">Uncharacterized protein</fullName>
    </submittedName>
</protein>
<gene>
    <name evidence="1" type="ORF">SAMN02745121_03443</name>
</gene>
<dbReference type="STRING" id="54.SAMN02745121_03443"/>
<sequence>MQLCRHLRWKGHSHDAAELAEFQLTFARNQVPYSCLHTCQPWGPDDELAAPEACNDSRPCYKPSPLVALRLS</sequence>